<evidence type="ECO:0000313" key="1">
    <source>
        <dbReference type="EMBL" id="RLC35829.1"/>
    </source>
</evidence>
<sequence>MFNFLNFSAFGLDISDRLIKVAQFIQNRNQLNLFTFGSHEVPPGIINKGEIEKAEELAEIIKKTLAETQPYPIKSKYAVCCLPESKCFIRLVKLPQMNPSEIAEAAGWEAEEQFPLKKEEMYLDWQILKPIEESDLKRQTKEESKKSSSTDILLVAASKNSVDSYLATFDKAGLVPVVLEPESIAIIRSLINQKKNLGAVMIIDLGQERTGFIIYKEPAIKFTSDIPISGNLLTKAVAKEFKVSFKEAEKIKIDCGLNKTKKNGRVIKAILPYLSQLAKKIDQSLAYYYSEHFDSLDKSRAVSKIILCGGGANLKGLSVFLSLQLKREVEIGNPCINFIKPQLKKLPSISHSKSLAYVTAFGLALRGIQNY</sequence>
<dbReference type="InterPro" id="IPR043129">
    <property type="entry name" value="ATPase_NBD"/>
</dbReference>
<dbReference type="PANTHER" id="PTHR32432:SF3">
    <property type="entry name" value="ETHANOLAMINE UTILIZATION PROTEIN EUTJ"/>
    <property type="match status" value="1"/>
</dbReference>
<dbReference type="Gene3D" id="3.30.1490.300">
    <property type="match status" value="1"/>
</dbReference>
<dbReference type="AlphaFoldDB" id="A0A420ZAY2"/>
<dbReference type="Proteomes" id="UP000281261">
    <property type="component" value="Unassembled WGS sequence"/>
</dbReference>
<dbReference type="CDD" id="cd24049">
    <property type="entry name" value="ASKHA_NBD_PilM"/>
    <property type="match status" value="1"/>
</dbReference>
<evidence type="ECO:0008006" key="3">
    <source>
        <dbReference type="Google" id="ProtNLM"/>
    </source>
</evidence>
<dbReference type="SUPFAM" id="SSF53067">
    <property type="entry name" value="Actin-like ATPase domain"/>
    <property type="match status" value="2"/>
</dbReference>
<name>A0A420ZAY2_UNCK3</name>
<dbReference type="Gene3D" id="3.30.420.40">
    <property type="match status" value="2"/>
</dbReference>
<dbReference type="InterPro" id="IPR005883">
    <property type="entry name" value="PilM"/>
</dbReference>
<dbReference type="NCBIfam" id="TIGR01175">
    <property type="entry name" value="pilM"/>
    <property type="match status" value="1"/>
</dbReference>
<dbReference type="InterPro" id="IPR050696">
    <property type="entry name" value="FtsA/MreB"/>
</dbReference>
<accession>A0A420ZAY2</accession>
<proteinExistence type="predicted"/>
<organism evidence="1 2">
    <name type="scientific">candidate division Kazan bacterium</name>
    <dbReference type="NCBI Taxonomy" id="2202143"/>
    <lineage>
        <taxon>Bacteria</taxon>
        <taxon>Bacteria division Kazan-3B-28</taxon>
    </lineage>
</organism>
<dbReference type="Pfam" id="PF11104">
    <property type="entry name" value="PilM_2"/>
    <property type="match status" value="1"/>
</dbReference>
<protein>
    <recommendedName>
        <fullName evidence="3">SHS2 domain-containing protein</fullName>
    </recommendedName>
</protein>
<dbReference type="PIRSF" id="PIRSF019169">
    <property type="entry name" value="PilM"/>
    <property type="match status" value="1"/>
</dbReference>
<comment type="caution">
    <text evidence="1">The sequence shown here is derived from an EMBL/GenBank/DDBJ whole genome shotgun (WGS) entry which is preliminary data.</text>
</comment>
<gene>
    <name evidence="1" type="ORF">DRH29_05695</name>
</gene>
<reference evidence="1 2" key="1">
    <citation type="submission" date="2018-06" db="EMBL/GenBank/DDBJ databases">
        <title>Extensive metabolic versatility and redundancy in microbially diverse, dynamic hydrothermal sediments.</title>
        <authorList>
            <person name="Dombrowski N."/>
            <person name="Teske A."/>
            <person name="Baker B.J."/>
        </authorList>
    </citation>
    <scope>NUCLEOTIDE SEQUENCE [LARGE SCALE GENOMIC DNA]</scope>
    <source>
        <strain evidence="1">B79_G16</strain>
    </source>
</reference>
<evidence type="ECO:0000313" key="2">
    <source>
        <dbReference type="Proteomes" id="UP000281261"/>
    </source>
</evidence>
<dbReference type="EMBL" id="QMNG01000114">
    <property type="protein sequence ID" value="RLC35829.1"/>
    <property type="molecule type" value="Genomic_DNA"/>
</dbReference>
<dbReference type="PANTHER" id="PTHR32432">
    <property type="entry name" value="CELL DIVISION PROTEIN FTSA-RELATED"/>
    <property type="match status" value="1"/>
</dbReference>